<dbReference type="SMR" id="Q5IHW0"/>
<dbReference type="GO" id="GO:0005576">
    <property type="term" value="C:extracellular region"/>
    <property type="evidence" value="ECO:0007669"/>
    <property type="project" value="InterPro"/>
</dbReference>
<dbReference type="HOGENOM" id="CLU_033039_3_0_1"/>
<evidence type="ECO:0000313" key="11">
    <source>
        <dbReference type="EMBL" id="AAW28134.1"/>
    </source>
</evidence>
<protein>
    <recommendedName>
        <fullName evidence="10">Protein Wnt</fullName>
    </recommendedName>
</protein>
<dbReference type="PRINTS" id="PR01349">
    <property type="entry name" value="WNTPROTEIN"/>
</dbReference>
<dbReference type="PANTHER" id="PTHR12027">
    <property type="entry name" value="WNT RELATED"/>
    <property type="match status" value="1"/>
</dbReference>
<evidence type="ECO:0000256" key="3">
    <source>
        <dbReference type="ARBA" id="ARBA00022473"/>
    </source>
</evidence>
<organism evidence="11">
    <name type="scientific">Nematostella vectensis</name>
    <name type="common">Starlet sea anemone</name>
    <dbReference type="NCBI Taxonomy" id="45351"/>
    <lineage>
        <taxon>Eukaryota</taxon>
        <taxon>Metazoa</taxon>
        <taxon>Cnidaria</taxon>
        <taxon>Anthozoa</taxon>
        <taxon>Hexacorallia</taxon>
        <taxon>Actiniaria</taxon>
        <taxon>Edwardsiidae</taxon>
        <taxon>Nematostella</taxon>
    </lineage>
</organism>
<comment type="function">
    <text evidence="10">Ligand for members of the frizzled family of seven transmembrane receptors.</text>
</comment>
<reference evidence="11" key="2">
    <citation type="journal article" date="2005" name="Nature">
        <title>Unexpected complexity of the Wnt gene family in a sea anemone.</title>
        <authorList>
            <person name="Kusserow A."/>
            <person name="Pang K."/>
            <person name="Sturm C."/>
            <person name="Hrouda M."/>
            <person name="Lentfer J."/>
            <person name="Schmidt H.A."/>
            <person name="Technau U."/>
            <person name="von Haeseler A."/>
            <person name="Hobmayer B."/>
            <person name="Martindale M.Q."/>
            <person name="Holstein T.W."/>
        </authorList>
    </citation>
    <scope>NUCLEOTIDE SEQUENCE</scope>
</reference>
<evidence type="ECO:0000256" key="7">
    <source>
        <dbReference type="ARBA" id="ARBA00023157"/>
    </source>
</evidence>
<evidence type="ECO:0000256" key="8">
    <source>
        <dbReference type="ARBA" id="ARBA00023180"/>
    </source>
</evidence>
<keyword evidence="9" id="KW-0449">Lipoprotein</keyword>
<sequence length="207" mass="23745">MGLDEAERHDFGRRGCQHVYTQFGFDTAKQFMDPMGSRDAKALISRHNNKAGRLAVKNHMEKKCRCHGLSQTCQMKTCWWELPAFRSVSDRIKTHFDGAVKVYVDNKGERIIAEESTVKPPTEEDLVYTTRSPDFCNSEYRTGSLGTRGRTCNETSQGTGGCELLCCGRGYERTVINEEVNCRCRFHWCCEVRCKKCKKERVVFTCK</sequence>
<dbReference type="FunFam" id="3.30.2460.20:FF:000001">
    <property type="entry name" value="Wnt homolog"/>
    <property type="match status" value="1"/>
</dbReference>
<name>Q5IHW0_NEMVE</name>
<dbReference type="SMART" id="SM00097">
    <property type="entry name" value="WNT1"/>
    <property type="match status" value="1"/>
</dbReference>
<keyword evidence="3 10" id="KW-0217">Developmental protein</keyword>
<dbReference type="InterPro" id="IPR043158">
    <property type="entry name" value="Wnt_C"/>
</dbReference>
<dbReference type="GO" id="GO:0016055">
    <property type="term" value="P:Wnt signaling pathway"/>
    <property type="evidence" value="ECO:0007669"/>
    <property type="project" value="UniProtKB-KW"/>
</dbReference>
<evidence type="ECO:0000256" key="10">
    <source>
        <dbReference type="RuleBase" id="RU003500"/>
    </source>
</evidence>
<evidence type="ECO:0000256" key="5">
    <source>
        <dbReference type="ARBA" id="ARBA00022530"/>
    </source>
</evidence>
<keyword evidence="4" id="KW-0964">Secreted</keyword>
<evidence type="ECO:0000256" key="6">
    <source>
        <dbReference type="ARBA" id="ARBA00022687"/>
    </source>
</evidence>
<comment type="similarity">
    <text evidence="2 10">Belongs to the Wnt family.</text>
</comment>
<keyword evidence="6 10" id="KW-0879">Wnt signaling pathway</keyword>
<keyword evidence="7" id="KW-1015">Disulfide bond</keyword>
<comment type="subcellular location">
    <subcellularLocation>
        <location evidence="1 10">Secreted</location>
        <location evidence="1 10">Extracellular space</location>
        <location evidence="1 10">Extracellular matrix</location>
    </subcellularLocation>
</comment>
<proteinExistence type="evidence at transcript level"/>
<accession>Q5IHW0</accession>
<keyword evidence="8" id="KW-0325">Glycoprotein</keyword>
<dbReference type="EMBL" id="AY725203">
    <property type="protein sequence ID" value="AAW28134.1"/>
    <property type="molecule type" value="mRNA"/>
</dbReference>
<evidence type="ECO:0000256" key="2">
    <source>
        <dbReference type="ARBA" id="ARBA00005683"/>
    </source>
</evidence>
<reference evidence="11" key="1">
    <citation type="submission" date="2004-08" db="EMBL/GenBank/DDBJ databases">
        <authorList>
            <person name="Pang K.S."/>
            <person name="Martindale M.Q."/>
        </authorList>
    </citation>
    <scope>NUCLEOTIDE SEQUENCE</scope>
</reference>
<evidence type="ECO:0000256" key="9">
    <source>
        <dbReference type="ARBA" id="ARBA00023288"/>
    </source>
</evidence>
<dbReference type="PANTHER" id="PTHR12027:SF72">
    <property type="entry name" value="PROTEIN WNT-6"/>
    <property type="match status" value="1"/>
</dbReference>
<dbReference type="GO" id="GO:0005102">
    <property type="term" value="F:signaling receptor binding"/>
    <property type="evidence" value="ECO:0007669"/>
    <property type="project" value="InterPro"/>
</dbReference>
<gene>
    <name evidence="11" type="primary">Wnt6</name>
</gene>
<dbReference type="AlphaFoldDB" id="Q5IHW0"/>
<dbReference type="Gene3D" id="3.30.2460.20">
    <property type="match status" value="1"/>
</dbReference>
<dbReference type="Pfam" id="PF00110">
    <property type="entry name" value="wnt"/>
    <property type="match status" value="1"/>
</dbReference>
<evidence type="ECO:0000256" key="1">
    <source>
        <dbReference type="ARBA" id="ARBA00004498"/>
    </source>
</evidence>
<keyword evidence="5" id="KW-0272">Extracellular matrix</keyword>
<evidence type="ECO:0000256" key="4">
    <source>
        <dbReference type="ARBA" id="ARBA00022525"/>
    </source>
</evidence>
<dbReference type="InterPro" id="IPR005817">
    <property type="entry name" value="Wnt"/>
</dbReference>